<evidence type="ECO:0000256" key="7">
    <source>
        <dbReference type="PROSITE-ProRule" id="PRU00169"/>
    </source>
</evidence>
<keyword evidence="12" id="KW-1185">Reference proteome</keyword>
<protein>
    <submittedName>
        <fullName evidence="11">DNA-binding response OmpR family regulator</fullName>
    </submittedName>
</protein>
<evidence type="ECO:0000256" key="1">
    <source>
        <dbReference type="ARBA" id="ARBA00004496"/>
    </source>
</evidence>
<keyword evidence="5 8" id="KW-0238">DNA-binding</keyword>
<organism evidence="11 12">
    <name type="scientific">Peribacillus deserti</name>
    <dbReference type="NCBI Taxonomy" id="673318"/>
    <lineage>
        <taxon>Bacteria</taxon>
        <taxon>Bacillati</taxon>
        <taxon>Bacillota</taxon>
        <taxon>Bacilli</taxon>
        <taxon>Bacillales</taxon>
        <taxon>Bacillaceae</taxon>
        <taxon>Peribacillus</taxon>
    </lineage>
</organism>
<evidence type="ECO:0000259" key="10">
    <source>
        <dbReference type="PROSITE" id="PS51755"/>
    </source>
</evidence>
<dbReference type="SMART" id="SM00862">
    <property type="entry name" value="Trans_reg_C"/>
    <property type="match status" value="1"/>
</dbReference>
<dbReference type="EMBL" id="JAFBFI010000018">
    <property type="protein sequence ID" value="MBM7694091.1"/>
    <property type="molecule type" value="Genomic_DNA"/>
</dbReference>
<feature type="DNA-binding region" description="OmpR/PhoB-type" evidence="8">
    <location>
        <begin position="126"/>
        <end position="227"/>
    </location>
</feature>
<evidence type="ECO:0000256" key="2">
    <source>
        <dbReference type="ARBA" id="ARBA00022553"/>
    </source>
</evidence>
<dbReference type="InterPro" id="IPR039420">
    <property type="entry name" value="WalR-like"/>
</dbReference>
<sequence>MKTILVVDDEQKIRDVIASYLRKEGFRVIEAASGTGALNIIHKERLHFIVLDLMLPDMSGEEVCQNVRRQFATPILMLTAKVSVNDRIHGLSIGADDYLVKPFSPRELVMRVKTILRRSNNDLLLAETISFNNGELVIDSAKQKIHLNGKLVELTPSEYKLLLVLAKYPQRTFTREELVEYVLGYDFDGEARIVDQHIKNLRHKIEIYPKDQTICLRFMGSDISFQVNGNEKRTARTPGFPFYAHCFCRFNIDQHCLRTGNSLSLFNVPA</sequence>
<dbReference type="Proteomes" id="UP000823486">
    <property type="component" value="Unassembled WGS sequence"/>
</dbReference>
<dbReference type="InterPro" id="IPR001867">
    <property type="entry name" value="OmpR/PhoB-type_DNA-bd"/>
</dbReference>
<evidence type="ECO:0000256" key="3">
    <source>
        <dbReference type="ARBA" id="ARBA00023012"/>
    </source>
</evidence>
<feature type="domain" description="Response regulatory" evidence="9">
    <location>
        <begin position="3"/>
        <end position="116"/>
    </location>
</feature>
<dbReference type="SMART" id="SM00448">
    <property type="entry name" value="REC"/>
    <property type="match status" value="1"/>
</dbReference>
<dbReference type="GO" id="GO:0003677">
    <property type="term" value="F:DNA binding"/>
    <property type="evidence" value="ECO:0007669"/>
    <property type="project" value="UniProtKB-KW"/>
</dbReference>
<feature type="modified residue" description="4-aspartylphosphate" evidence="7">
    <location>
        <position position="52"/>
    </location>
</feature>
<dbReference type="PANTHER" id="PTHR48111:SF73">
    <property type="entry name" value="ALKALINE PHOSPHATASE SYNTHESIS TRANSCRIPTIONAL REGULATORY PROTEIN PHOP"/>
    <property type="match status" value="1"/>
</dbReference>
<dbReference type="SUPFAM" id="SSF52172">
    <property type="entry name" value="CheY-like"/>
    <property type="match status" value="1"/>
</dbReference>
<dbReference type="PANTHER" id="PTHR48111">
    <property type="entry name" value="REGULATOR OF RPOS"/>
    <property type="match status" value="1"/>
</dbReference>
<feature type="domain" description="OmpR/PhoB-type" evidence="10">
    <location>
        <begin position="126"/>
        <end position="227"/>
    </location>
</feature>
<dbReference type="PROSITE" id="PS51755">
    <property type="entry name" value="OMPR_PHOB"/>
    <property type="match status" value="1"/>
</dbReference>
<dbReference type="Gene3D" id="3.40.50.2300">
    <property type="match status" value="1"/>
</dbReference>
<comment type="subcellular location">
    <subcellularLocation>
        <location evidence="1">Cytoplasm</location>
    </subcellularLocation>
</comment>
<evidence type="ECO:0000313" key="12">
    <source>
        <dbReference type="Proteomes" id="UP000823486"/>
    </source>
</evidence>
<dbReference type="SUPFAM" id="SSF46894">
    <property type="entry name" value="C-terminal effector domain of the bipartite response regulators"/>
    <property type="match status" value="1"/>
</dbReference>
<reference evidence="11 12" key="1">
    <citation type="submission" date="2021-01" db="EMBL/GenBank/DDBJ databases">
        <title>Genomic Encyclopedia of Type Strains, Phase IV (KMG-IV): sequencing the most valuable type-strain genomes for metagenomic binning, comparative biology and taxonomic classification.</title>
        <authorList>
            <person name="Goeker M."/>
        </authorList>
    </citation>
    <scope>NUCLEOTIDE SEQUENCE [LARGE SCALE GENOMIC DNA]</scope>
    <source>
        <strain evidence="11 12">DSM 105482</strain>
    </source>
</reference>
<evidence type="ECO:0000259" key="9">
    <source>
        <dbReference type="PROSITE" id="PS50110"/>
    </source>
</evidence>
<dbReference type="InterPro" id="IPR011006">
    <property type="entry name" value="CheY-like_superfamily"/>
</dbReference>
<evidence type="ECO:0000256" key="6">
    <source>
        <dbReference type="ARBA" id="ARBA00023163"/>
    </source>
</evidence>
<keyword evidence="3" id="KW-0902">Two-component regulatory system</keyword>
<keyword evidence="4" id="KW-0805">Transcription regulation</keyword>
<dbReference type="Pfam" id="PF00072">
    <property type="entry name" value="Response_reg"/>
    <property type="match status" value="1"/>
</dbReference>
<evidence type="ECO:0000256" key="4">
    <source>
        <dbReference type="ARBA" id="ARBA00023015"/>
    </source>
</evidence>
<gene>
    <name evidence="11" type="ORF">JOC77_003535</name>
</gene>
<keyword evidence="2 7" id="KW-0597">Phosphoprotein</keyword>
<keyword evidence="6" id="KW-0804">Transcription</keyword>
<evidence type="ECO:0000313" key="11">
    <source>
        <dbReference type="EMBL" id="MBM7694091.1"/>
    </source>
</evidence>
<dbReference type="Gene3D" id="1.10.10.10">
    <property type="entry name" value="Winged helix-like DNA-binding domain superfamily/Winged helix DNA-binding domain"/>
    <property type="match status" value="1"/>
</dbReference>
<dbReference type="Gene3D" id="6.10.250.690">
    <property type="match status" value="1"/>
</dbReference>
<dbReference type="InterPro" id="IPR016032">
    <property type="entry name" value="Sig_transdc_resp-reg_C-effctor"/>
</dbReference>
<dbReference type="PROSITE" id="PS50110">
    <property type="entry name" value="RESPONSE_REGULATORY"/>
    <property type="match status" value="1"/>
</dbReference>
<evidence type="ECO:0000256" key="8">
    <source>
        <dbReference type="PROSITE-ProRule" id="PRU01091"/>
    </source>
</evidence>
<dbReference type="CDD" id="cd00383">
    <property type="entry name" value="trans_reg_C"/>
    <property type="match status" value="1"/>
</dbReference>
<name>A0ABS2QPA2_9BACI</name>
<evidence type="ECO:0000256" key="5">
    <source>
        <dbReference type="ARBA" id="ARBA00023125"/>
    </source>
</evidence>
<accession>A0ABS2QPA2</accession>
<dbReference type="Pfam" id="PF00486">
    <property type="entry name" value="Trans_reg_C"/>
    <property type="match status" value="1"/>
</dbReference>
<proteinExistence type="predicted"/>
<dbReference type="InterPro" id="IPR001789">
    <property type="entry name" value="Sig_transdc_resp-reg_receiver"/>
</dbReference>
<dbReference type="InterPro" id="IPR036388">
    <property type="entry name" value="WH-like_DNA-bd_sf"/>
</dbReference>
<comment type="caution">
    <text evidence="11">The sequence shown here is derived from an EMBL/GenBank/DDBJ whole genome shotgun (WGS) entry which is preliminary data.</text>
</comment>